<dbReference type="InterPro" id="IPR001226">
    <property type="entry name" value="Flavodoxin_CS"/>
</dbReference>
<feature type="domain" description="Flavodoxin-like" evidence="1">
    <location>
        <begin position="3"/>
        <end position="156"/>
    </location>
</feature>
<dbReference type="RefSeq" id="WP_154461012.1">
    <property type="nucleotide sequence ID" value="NZ_JAQYTQ010000005.1"/>
</dbReference>
<evidence type="ECO:0000259" key="1">
    <source>
        <dbReference type="PROSITE" id="PS50902"/>
    </source>
</evidence>
<accession>A0A7X2N4W0</accession>
<keyword evidence="3" id="KW-1185">Reference proteome</keyword>
<protein>
    <submittedName>
        <fullName evidence="2">Flavodoxin</fullName>
    </submittedName>
</protein>
<dbReference type="PANTHER" id="PTHR39201">
    <property type="entry name" value="EXPORTED PROTEIN-RELATED"/>
    <property type="match status" value="1"/>
</dbReference>
<dbReference type="Gene3D" id="3.40.50.360">
    <property type="match status" value="1"/>
</dbReference>
<dbReference type="GO" id="GO:0016651">
    <property type="term" value="F:oxidoreductase activity, acting on NAD(P)H"/>
    <property type="evidence" value="ECO:0007669"/>
    <property type="project" value="UniProtKB-ARBA"/>
</dbReference>
<name>A0A7X2N4W0_9FIRM</name>
<sequence>MKVLIVYYSQSGTTKHLAELIKVITGADLIEIHELHPYSSDYDKMLKEVREEMDAGMDREYIPVDVNMDEVDVCFVGTPNWGGMVACPLATFLKDHDFTNKKVVPFLTHGGAGEQDIEEHIAQLCKGAVVTPSYISFGKVEHDELDELQEWVHTVAPEIF</sequence>
<dbReference type="InterPro" id="IPR029039">
    <property type="entry name" value="Flavoprotein-like_sf"/>
</dbReference>
<evidence type="ECO:0000313" key="3">
    <source>
        <dbReference type="Proteomes" id="UP000470082"/>
    </source>
</evidence>
<reference evidence="2 3" key="1">
    <citation type="submission" date="2019-08" db="EMBL/GenBank/DDBJ databases">
        <title>In-depth cultivation of the pig gut microbiome towards novel bacterial diversity and tailored functional studies.</title>
        <authorList>
            <person name="Wylensek D."/>
            <person name="Hitch T.C.A."/>
            <person name="Clavel T."/>
        </authorList>
    </citation>
    <scope>NUCLEOTIDE SEQUENCE [LARGE SCALE GENOMIC DNA]</scope>
    <source>
        <strain evidence="2 3">LKV-178-WT-2G</strain>
    </source>
</reference>
<gene>
    <name evidence="2" type="ORF">FYJ50_08410</name>
</gene>
<evidence type="ECO:0000313" key="2">
    <source>
        <dbReference type="EMBL" id="MSS02108.1"/>
    </source>
</evidence>
<organism evidence="2 3">
    <name type="scientific">Floccifex porci</name>
    <dbReference type="NCBI Taxonomy" id="2606629"/>
    <lineage>
        <taxon>Bacteria</taxon>
        <taxon>Bacillati</taxon>
        <taxon>Bacillota</taxon>
        <taxon>Erysipelotrichia</taxon>
        <taxon>Erysipelotrichales</taxon>
        <taxon>Erysipelotrichaceae</taxon>
        <taxon>Floccifex</taxon>
    </lineage>
</organism>
<dbReference type="PROSITE" id="PS00201">
    <property type="entry name" value="FLAVODOXIN"/>
    <property type="match status" value="1"/>
</dbReference>
<dbReference type="InterPro" id="IPR008254">
    <property type="entry name" value="Flavodoxin/NO_synth"/>
</dbReference>
<dbReference type="Pfam" id="PF12682">
    <property type="entry name" value="Flavodoxin_4"/>
    <property type="match status" value="1"/>
</dbReference>
<dbReference type="GO" id="GO:0009055">
    <property type="term" value="F:electron transfer activity"/>
    <property type="evidence" value="ECO:0007669"/>
    <property type="project" value="InterPro"/>
</dbReference>
<dbReference type="GO" id="GO:0010181">
    <property type="term" value="F:FMN binding"/>
    <property type="evidence" value="ECO:0007669"/>
    <property type="project" value="InterPro"/>
</dbReference>
<dbReference type="AlphaFoldDB" id="A0A7X2N4W0"/>
<dbReference type="PANTHER" id="PTHR39201:SF1">
    <property type="entry name" value="FLAVODOXIN-LIKE DOMAIN-CONTAINING PROTEIN"/>
    <property type="match status" value="1"/>
</dbReference>
<dbReference type="PROSITE" id="PS50902">
    <property type="entry name" value="FLAVODOXIN_LIKE"/>
    <property type="match status" value="1"/>
</dbReference>
<comment type="caution">
    <text evidence="2">The sequence shown here is derived from an EMBL/GenBank/DDBJ whole genome shotgun (WGS) entry which is preliminary data.</text>
</comment>
<proteinExistence type="predicted"/>
<dbReference type="Proteomes" id="UP000470082">
    <property type="component" value="Unassembled WGS sequence"/>
</dbReference>
<dbReference type="EMBL" id="VUMM01000020">
    <property type="protein sequence ID" value="MSS02108.1"/>
    <property type="molecule type" value="Genomic_DNA"/>
</dbReference>
<dbReference type="SUPFAM" id="SSF52218">
    <property type="entry name" value="Flavoproteins"/>
    <property type="match status" value="1"/>
</dbReference>